<proteinExistence type="predicted"/>
<feature type="signal peptide" evidence="1">
    <location>
        <begin position="1"/>
        <end position="27"/>
    </location>
</feature>
<name>A0A8H2VQE7_9HELO</name>
<evidence type="ECO:0000313" key="3">
    <source>
        <dbReference type="Proteomes" id="UP000624404"/>
    </source>
</evidence>
<protein>
    <submittedName>
        <fullName evidence="2">119f48d5-9b93-4916-a450-7b29d2b7de97</fullName>
    </submittedName>
</protein>
<keyword evidence="3" id="KW-1185">Reference proteome</keyword>
<accession>A0A8H2VQE7</accession>
<evidence type="ECO:0000256" key="1">
    <source>
        <dbReference type="SAM" id="SignalP"/>
    </source>
</evidence>
<organism evidence="2 3">
    <name type="scientific">Sclerotinia trifoliorum</name>
    <dbReference type="NCBI Taxonomy" id="28548"/>
    <lineage>
        <taxon>Eukaryota</taxon>
        <taxon>Fungi</taxon>
        <taxon>Dikarya</taxon>
        <taxon>Ascomycota</taxon>
        <taxon>Pezizomycotina</taxon>
        <taxon>Leotiomycetes</taxon>
        <taxon>Helotiales</taxon>
        <taxon>Sclerotiniaceae</taxon>
        <taxon>Sclerotinia</taxon>
    </lineage>
</organism>
<feature type="chain" id="PRO_5034777230" evidence="1">
    <location>
        <begin position="28"/>
        <end position="91"/>
    </location>
</feature>
<dbReference type="Proteomes" id="UP000624404">
    <property type="component" value="Unassembled WGS sequence"/>
</dbReference>
<reference evidence="2" key="1">
    <citation type="submission" date="2020-10" db="EMBL/GenBank/DDBJ databases">
        <authorList>
            <person name="Kusch S."/>
        </authorList>
    </citation>
    <scope>NUCLEOTIDE SEQUENCE</scope>
    <source>
        <strain evidence="2">SwB9</strain>
    </source>
</reference>
<gene>
    <name evidence="2" type="ORF">SCLTRI_LOCUS2278</name>
</gene>
<dbReference type="EMBL" id="CAJHIA010000008">
    <property type="protein sequence ID" value="CAD6442490.1"/>
    <property type="molecule type" value="Genomic_DNA"/>
</dbReference>
<dbReference type="OrthoDB" id="10471675at2759"/>
<dbReference type="AlphaFoldDB" id="A0A8H2VQE7"/>
<keyword evidence="1" id="KW-0732">Signal</keyword>
<evidence type="ECO:0000313" key="2">
    <source>
        <dbReference type="EMBL" id="CAD6442490.1"/>
    </source>
</evidence>
<sequence length="91" mass="10248">MFKSYILQAIFVSHIVAMAIPTVAVDAAIVRSVGDADADADELIVYDHRLWKKEEAASEVDADELIVYDHRVWKKDEADADEATVYPRPAW</sequence>
<comment type="caution">
    <text evidence="2">The sequence shown here is derived from an EMBL/GenBank/DDBJ whole genome shotgun (WGS) entry which is preliminary data.</text>
</comment>